<evidence type="ECO:0000313" key="2">
    <source>
        <dbReference type="EMBL" id="QSF45599.1"/>
    </source>
</evidence>
<gene>
    <name evidence="2" type="ORF">JRJ22_02765</name>
</gene>
<dbReference type="EMBL" id="CP070969">
    <property type="protein sequence ID" value="QSF45599.1"/>
    <property type="molecule type" value="Genomic_DNA"/>
</dbReference>
<dbReference type="Proteomes" id="UP000663452">
    <property type="component" value="Chromosome"/>
</dbReference>
<evidence type="ECO:0000313" key="3">
    <source>
        <dbReference type="Proteomes" id="UP000663452"/>
    </source>
</evidence>
<accession>A0ABX7LFE3</accession>
<feature type="domain" description="Integrase catalytic" evidence="1">
    <location>
        <begin position="3"/>
        <end position="28"/>
    </location>
</feature>
<protein>
    <submittedName>
        <fullName evidence="2">IS3 family transposase</fullName>
    </submittedName>
</protein>
<dbReference type="Pfam" id="PF13333">
    <property type="entry name" value="rve_2"/>
    <property type="match status" value="1"/>
</dbReference>
<proteinExistence type="predicted"/>
<reference evidence="2 3" key="1">
    <citation type="submission" date="2021-02" db="EMBL/GenBank/DDBJ databases">
        <title>Paenibacillus tianjinensis sp. nov.</title>
        <authorList>
            <person name="Liu H."/>
        </authorList>
    </citation>
    <scope>NUCLEOTIDE SEQUENCE [LARGE SCALE GENOMIC DNA]</scope>
    <source>
        <strain evidence="2 3">TB2019</strain>
    </source>
</reference>
<evidence type="ECO:0000259" key="1">
    <source>
        <dbReference type="Pfam" id="PF13333"/>
    </source>
</evidence>
<keyword evidence="3" id="KW-1185">Reference proteome</keyword>
<dbReference type="InterPro" id="IPR001584">
    <property type="entry name" value="Integrase_cat-core"/>
</dbReference>
<sequence length="31" mass="3902">MKAYIQFYNEHRPQRRLNKLPPVEYRKQLIA</sequence>
<name>A0ABX7LFE3_9BACL</name>
<organism evidence="2 3">
    <name type="scientific">Paenibacillus tianjinensis</name>
    <dbReference type="NCBI Taxonomy" id="2810347"/>
    <lineage>
        <taxon>Bacteria</taxon>
        <taxon>Bacillati</taxon>
        <taxon>Bacillota</taxon>
        <taxon>Bacilli</taxon>
        <taxon>Bacillales</taxon>
        <taxon>Paenibacillaceae</taxon>
        <taxon>Paenibacillus</taxon>
    </lineage>
</organism>